<organism evidence="1 2">
    <name type="scientific">Pipistrellus kuhlii</name>
    <name type="common">Kuhl's pipistrelle</name>
    <dbReference type="NCBI Taxonomy" id="59472"/>
    <lineage>
        <taxon>Eukaryota</taxon>
        <taxon>Metazoa</taxon>
        <taxon>Chordata</taxon>
        <taxon>Craniata</taxon>
        <taxon>Vertebrata</taxon>
        <taxon>Euteleostomi</taxon>
        <taxon>Mammalia</taxon>
        <taxon>Eutheria</taxon>
        <taxon>Laurasiatheria</taxon>
        <taxon>Chiroptera</taxon>
        <taxon>Yangochiroptera</taxon>
        <taxon>Vespertilionidae</taxon>
        <taxon>Pipistrellus</taxon>
    </lineage>
</organism>
<evidence type="ECO:0000313" key="1">
    <source>
        <dbReference type="EMBL" id="KAF6289947.1"/>
    </source>
</evidence>
<sequence length="162" mass="16883">MGRLGLLGAEQEPSLWPKMPFRHLKLGPNGNKNHSVSQQKELNAGMAGLVAVKVEKSQMRDSEAARGQEAAAATTLGWRDRALAVLPDPRTRVTGSEGALGDSHCLRCPRHEGEGVGVVTKVGGKTGGDLNTPDSAALKTLGFSQGCSALSHHLGLLSASTP</sequence>
<accession>A0A7J7SPE1</accession>
<evidence type="ECO:0000313" key="2">
    <source>
        <dbReference type="Proteomes" id="UP000558488"/>
    </source>
</evidence>
<dbReference type="Proteomes" id="UP000558488">
    <property type="component" value="Unassembled WGS sequence"/>
</dbReference>
<comment type="caution">
    <text evidence="1">The sequence shown here is derived from an EMBL/GenBank/DDBJ whole genome shotgun (WGS) entry which is preliminary data.</text>
</comment>
<gene>
    <name evidence="1" type="ORF">mPipKuh1_009781</name>
</gene>
<dbReference type="AlphaFoldDB" id="A0A7J7SPE1"/>
<protein>
    <submittedName>
        <fullName evidence="1">Uncharacterized protein</fullName>
    </submittedName>
</protein>
<keyword evidence="2" id="KW-1185">Reference proteome</keyword>
<reference evidence="1 2" key="1">
    <citation type="journal article" date="2020" name="Nature">
        <title>Six reference-quality genomes reveal evolution of bat adaptations.</title>
        <authorList>
            <person name="Jebb D."/>
            <person name="Huang Z."/>
            <person name="Pippel M."/>
            <person name="Hughes G.M."/>
            <person name="Lavrichenko K."/>
            <person name="Devanna P."/>
            <person name="Winkler S."/>
            <person name="Jermiin L.S."/>
            <person name="Skirmuntt E.C."/>
            <person name="Katzourakis A."/>
            <person name="Burkitt-Gray L."/>
            <person name="Ray D.A."/>
            <person name="Sullivan K.A.M."/>
            <person name="Roscito J.G."/>
            <person name="Kirilenko B.M."/>
            <person name="Davalos L.M."/>
            <person name="Corthals A.P."/>
            <person name="Power M.L."/>
            <person name="Jones G."/>
            <person name="Ransome R.D."/>
            <person name="Dechmann D.K.N."/>
            <person name="Locatelli A.G."/>
            <person name="Puechmaille S.J."/>
            <person name="Fedrigo O."/>
            <person name="Jarvis E.D."/>
            <person name="Hiller M."/>
            <person name="Vernes S.C."/>
            <person name="Myers E.W."/>
            <person name="Teeling E.C."/>
        </authorList>
    </citation>
    <scope>NUCLEOTIDE SEQUENCE [LARGE SCALE GENOMIC DNA]</scope>
    <source>
        <strain evidence="1">MPipKuh1</strain>
        <tissue evidence="1">Flight muscle</tissue>
    </source>
</reference>
<dbReference type="EMBL" id="JACAGB010000038">
    <property type="protein sequence ID" value="KAF6289947.1"/>
    <property type="molecule type" value="Genomic_DNA"/>
</dbReference>
<proteinExistence type="predicted"/>
<name>A0A7J7SPE1_PIPKU</name>